<dbReference type="EMBL" id="CM000142">
    <property type="protein sequence ID" value="EEE62827.1"/>
    <property type="molecule type" value="Genomic_DNA"/>
</dbReference>
<gene>
    <name evidence="2" type="ORF">OsJ_17630</name>
</gene>
<proteinExistence type="predicted"/>
<dbReference type="PANTHER" id="PTHR33115:SF22">
    <property type="entry name" value="OS12G0449900 PROTEIN"/>
    <property type="match status" value="1"/>
</dbReference>
<keyword evidence="1" id="KW-1133">Transmembrane helix</keyword>
<sequence length="111" mass="12482">MADNVDDDSQWVEVVMINSYALFMGYLSMAIRGMGFLVVLWTTFILLGGFVSMLEKDFWSLTVITLAQTTGTDVRDSRTAVTSKSDREGQNNKDEVMGVVDWLTTTVFRSH</sequence>
<dbReference type="Proteomes" id="UP000007752">
    <property type="component" value="Chromosome 5"/>
</dbReference>
<evidence type="ECO:0000313" key="2">
    <source>
        <dbReference type="EMBL" id="EEE62827.1"/>
    </source>
</evidence>
<accession>B9FN81</accession>
<dbReference type="AlphaFoldDB" id="B9FN81"/>
<dbReference type="PANTHER" id="PTHR33115">
    <property type="entry name" value="ARM REPEAT SUPERFAMILY PROTEIN"/>
    <property type="match status" value="1"/>
</dbReference>
<feature type="transmembrane region" description="Helical" evidence="1">
    <location>
        <begin position="20"/>
        <end position="47"/>
    </location>
</feature>
<organism evidence="2">
    <name type="scientific">Oryza sativa subsp. japonica</name>
    <name type="common">Rice</name>
    <dbReference type="NCBI Taxonomy" id="39947"/>
    <lineage>
        <taxon>Eukaryota</taxon>
        <taxon>Viridiplantae</taxon>
        <taxon>Streptophyta</taxon>
        <taxon>Embryophyta</taxon>
        <taxon>Tracheophyta</taxon>
        <taxon>Spermatophyta</taxon>
        <taxon>Magnoliopsida</taxon>
        <taxon>Liliopsida</taxon>
        <taxon>Poales</taxon>
        <taxon>Poaceae</taxon>
        <taxon>BOP clade</taxon>
        <taxon>Oryzoideae</taxon>
        <taxon>Oryzeae</taxon>
        <taxon>Oryzinae</taxon>
        <taxon>Oryza</taxon>
        <taxon>Oryza sativa</taxon>
    </lineage>
</organism>
<reference evidence="2" key="2">
    <citation type="submission" date="2008-12" db="EMBL/GenBank/DDBJ databases">
        <title>Improved gene annotation of the rice (Oryza sativa) genomes.</title>
        <authorList>
            <person name="Wang J."/>
            <person name="Li R."/>
            <person name="Fan W."/>
            <person name="Huang Q."/>
            <person name="Zhang J."/>
            <person name="Zhou Y."/>
            <person name="Hu Y."/>
            <person name="Zi S."/>
            <person name="Li J."/>
            <person name="Ni P."/>
            <person name="Zheng H."/>
            <person name="Zhang Y."/>
            <person name="Zhao M."/>
            <person name="Hao Q."/>
            <person name="McDermott J."/>
            <person name="Samudrala R."/>
            <person name="Kristiansen K."/>
            <person name="Wong G.K.-S."/>
        </authorList>
    </citation>
    <scope>NUCLEOTIDE SEQUENCE</scope>
</reference>
<keyword evidence="1" id="KW-0472">Membrane</keyword>
<evidence type="ECO:0000256" key="1">
    <source>
        <dbReference type="SAM" id="Phobius"/>
    </source>
</evidence>
<keyword evidence="1" id="KW-0812">Transmembrane</keyword>
<reference evidence="2" key="1">
    <citation type="journal article" date="2005" name="PLoS Biol.">
        <title>The genomes of Oryza sativa: a history of duplications.</title>
        <authorList>
            <person name="Yu J."/>
            <person name="Wang J."/>
            <person name="Lin W."/>
            <person name="Li S."/>
            <person name="Li H."/>
            <person name="Zhou J."/>
            <person name="Ni P."/>
            <person name="Dong W."/>
            <person name="Hu S."/>
            <person name="Zeng C."/>
            <person name="Zhang J."/>
            <person name="Zhang Y."/>
            <person name="Li R."/>
            <person name="Xu Z."/>
            <person name="Li S."/>
            <person name="Li X."/>
            <person name="Zheng H."/>
            <person name="Cong L."/>
            <person name="Lin L."/>
            <person name="Yin J."/>
            <person name="Geng J."/>
            <person name="Li G."/>
            <person name="Shi J."/>
            <person name="Liu J."/>
            <person name="Lv H."/>
            <person name="Li J."/>
            <person name="Wang J."/>
            <person name="Deng Y."/>
            <person name="Ran L."/>
            <person name="Shi X."/>
            <person name="Wang X."/>
            <person name="Wu Q."/>
            <person name="Li C."/>
            <person name="Ren X."/>
            <person name="Wang J."/>
            <person name="Wang X."/>
            <person name="Li D."/>
            <person name="Liu D."/>
            <person name="Zhang X."/>
            <person name="Ji Z."/>
            <person name="Zhao W."/>
            <person name="Sun Y."/>
            <person name="Zhang Z."/>
            <person name="Bao J."/>
            <person name="Han Y."/>
            <person name="Dong L."/>
            <person name="Ji J."/>
            <person name="Chen P."/>
            <person name="Wu S."/>
            <person name="Liu J."/>
            <person name="Xiao Y."/>
            <person name="Bu D."/>
            <person name="Tan J."/>
            <person name="Yang L."/>
            <person name="Ye C."/>
            <person name="Zhang J."/>
            <person name="Xu J."/>
            <person name="Zhou Y."/>
            <person name="Yu Y."/>
            <person name="Zhang B."/>
            <person name="Zhuang S."/>
            <person name="Wei H."/>
            <person name="Liu B."/>
            <person name="Lei M."/>
            <person name="Yu H."/>
            <person name="Li Y."/>
            <person name="Xu H."/>
            <person name="Wei S."/>
            <person name="He X."/>
            <person name="Fang L."/>
            <person name="Zhang Z."/>
            <person name="Zhang Y."/>
            <person name="Huang X."/>
            <person name="Su Z."/>
            <person name="Tong W."/>
            <person name="Li J."/>
            <person name="Tong Z."/>
            <person name="Li S."/>
            <person name="Ye J."/>
            <person name="Wang L."/>
            <person name="Fang L."/>
            <person name="Lei T."/>
            <person name="Chen C."/>
            <person name="Chen H."/>
            <person name="Xu Z."/>
            <person name="Li H."/>
            <person name="Huang H."/>
            <person name="Zhang F."/>
            <person name="Xu H."/>
            <person name="Li N."/>
            <person name="Zhao C."/>
            <person name="Li S."/>
            <person name="Dong L."/>
            <person name="Huang Y."/>
            <person name="Li L."/>
            <person name="Xi Y."/>
            <person name="Qi Q."/>
            <person name="Li W."/>
            <person name="Zhang B."/>
            <person name="Hu W."/>
            <person name="Zhang Y."/>
            <person name="Tian X."/>
            <person name="Jiao Y."/>
            <person name="Liang X."/>
            <person name="Jin J."/>
            <person name="Gao L."/>
            <person name="Zheng W."/>
            <person name="Hao B."/>
            <person name="Liu S."/>
            <person name="Wang W."/>
            <person name="Yuan L."/>
            <person name="Cao M."/>
            <person name="McDermott J."/>
            <person name="Samudrala R."/>
            <person name="Wang J."/>
            <person name="Wong G.K."/>
            <person name="Yang H."/>
        </authorList>
    </citation>
    <scope>NUCLEOTIDE SEQUENCE [LARGE SCALE GENOMIC DNA]</scope>
</reference>
<name>B9FN81_ORYSJ</name>
<protein>
    <submittedName>
        <fullName evidence="2">Uncharacterized protein</fullName>
    </submittedName>
</protein>